<reference evidence="2" key="1">
    <citation type="submission" date="2016-10" db="EMBL/GenBank/DDBJ databases">
        <authorList>
            <person name="Varghese N."/>
            <person name="Submissions S."/>
        </authorList>
    </citation>
    <scope>NUCLEOTIDE SEQUENCE [LARGE SCALE GENOMIC DNA]</scope>
    <source>
        <strain evidence="2">DSM 13234</strain>
    </source>
</reference>
<dbReference type="AlphaFoldDB" id="A0A1H6GSZ9"/>
<name>A0A1H6GSZ9_MAGFU</name>
<accession>A0A1H6GSZ9</accession>
<dbReference type="OrthoDB" id="7365102at2"/>
<keyword evidence="2" id="KW-1185">Reference proteome</keyword>
<sequence>MFLKIFILVLVVAIVWFGFRSLTRVAEMLIQHGGFPPGSRRDSAPTETMTECRVCGVWHPSRSVSSCGRADCPF</sequence>
<evidence type="ECO:0000313" key="2">
    <source>
        <dbReference type="Proteomes" id="UP000182983"/>
    </source>
</evidence>
<gene>
    <name evidence="1" type="ORF">SAMN04244559_00108</name>
</gene>
<organism evidence="1 2">
    <name type="scientific">Magnetospirillum fulvum</name>
    <name type="common">Rhodospirillum fulvum</name>
    <dbReference type="NCBI Taxonomy" id="1082"/>
    <lineage>
        <taxon>Bacteria</taxon>
        <taxon>Pseudomonadati</taxon>
        <taxon>Pseudomonadota</taxon>
        <taxon>Alphaproteobacteria</taxon>
        <taxon>Rhodospirillales</taxon>
        <taxon>Rhodospirillaceae</taxon>
        <taxon>Magnetospirillum</taxon>
    </lineage>
</organism>
<evidence type="ECO:0000313" key="1">
    <source>
        <dbReference type="EMBL" id="SEH24984.1"/>
    </source>
</evidence>
<proteinExistence type="predicted"/>
<dbReference type="Proteomes" id="UP000182983">
    <property type="component" value="Unassembled WGS sequence"/>
</dbReference>
<dbReference type="EMBL" id="FNWO01000001">
    <property type="protein sequence ID" value="SEH24984.1"/>
    <property type="molecule type" value="Genomic_DNA"/>
</dbReference>
<dbReference type="RefSeq" id="WP_074764492.1">
    <property type="nucleotide sequence ID" value="NZ_FNWO01000001.1"/>
</dbReference>
<protein>
    <submittedName>
        <fullName evidence="1">Uncharacterized protein</fullName>
    </submittedName>
</protein>